<dbReference type="EMBL" id="JAAAIN010001992">
    <property type="protein sequence ID" value="KAG0298458.1"/>
    <property type="molecule type" value="Genomic_DNA"/>
</dbReference>
<evidence type="ECO:0000313" key="2">
    <source>
        <dbReference type="Proteomes" id="UP000823405"/>
    </source>
</evidence>
<comment type="caution">
    <text evidence="1">The sequence shown here is derived from an EMBL/GenBank/DDBJ whole genome shotgun (WGS) entry which is preliminary data.</text>
</comment>
<gene>
    <name evidence="1" type="ORF">BGZ97_004045</name>
</gene>
<name>A0A9P6QSA9_9FUNG</name>
<protein>
    <submittedName>
        <fullName evidence="1">Uncharacterized protein</fullName>
    </submittedName>
</protein>
<evidence type="ECO:0000313" key="1">
    <source>
        <dbReference type="EMBL" id="KAG0298458.1"/>
    </source>
</evidence>
<dbReference type="Proteomes" id="UP000823405">
    <property type="component" value="Unassembled WGS sequence"/>
</dbReference>
<reference evidence="1" key="1">
    <citation type="journal article" date="2020" name="Fungal Divers.">
        <title>Resolving the Mortierellaceae phylogeny through synthesis of multi-gene phylogenetics and phylogenomics.</title>
        <authorList>
            <person name="Vandepol N."/>
            <person name="Liber J."/>
            <person name="Desiro A."/>
            <person name="Na H."/>
            <person name="Kennedy M."/>
            <person name="Barry K."/>
            <person name="Grigoriev I.V."/>
            <person name="Miller A.N."/>
            <person name="O'Donnell K."/>
            <person name="Stajich J.E."/>
            <person name="Bonito G."/>
        </authorList>
    </citation>
    <scope>NUCLEOTIDE SEQUENCE</scope>
    <source>
        <strain evidence="1">NVP60</strain>
    </source>
</reference>
<dbReference type="OrthoDB" id="2426225at2759"/>
<keyword evidence="2" id="KW-1185">Reference proteome</keyword>
<sequence length="664" mass="73669">MLPILDACLEDAFEPLLPVPLENDPQEPSEAGAGSGAGTAAARAVVPVVGRSLITNLESLTVMVFGLALDQYFPDMIPKQYPENLFSTTANVNNHNNDEAMIPELATEPNQRNVLTIFKEACLRLILCNPRLRTLECTYAPQVINGLEAMLLAASASGGSDVACNSGGRVLRSLKSLSIVTSDGQIPASLPPSVTSLLLQPDFGTLFKVDATKNLSQPTINETLEVLEMGNIESDLQLKTILTQAPALKILNVNAFSPSWRSLPPPPAPEHASGTTFSAVAPVPTGLDAIAWPLSRVTVLKFQHGRGGRTLFSPVAVPVYGMVPVYNGMFQSFPFLVEYHDDIWTPALACQLVENCPLMEVVRIRQGSGYSFASPQQQWQQHGSASKSEARRLGAPVVDSVSRLLSSLSRLRVLEIPKEVVKAEKILESPWVCLGLEEFWCQIVELPFLTKEEELQVQEIRRREVATDLSDQHHARTDKEDELMEHNERCISTRKHIMAQLSKLTSLKYLSLSPDFRIGDGLFEHRLGAMHVYKSERDGRSYIRYDDVLPDTLHFRLDMGLDQLATLKKLEYLSIESMDHRLDIAEIEWIAKEFPRLREMRGLVKDNFVGIEPDPKMDALVALIRRLRTDVAQRQSFNGYSGPIFTSTVFGSGLFGTITYNTNF</sequence>
<accession>A0A9P6QSA9</accession>
<proteinExistence type="predicted"/>
<organism evidence="1 2">
    <name type="scientific">Linnemannia gamsii</name>
    <dbReference type="NCBI Taxonomy" id="64522"/>
    <lineage>
        <taxon>Eukaryota</taxon>
        <taxon>Fungi</taxon>
        <taxon>Fungi incertae sedis</taxon>
        <taxon>Mucoromycota</taxon>
        <taxon>Mortierellomycotina</taxon>
        <taxon>Mortierellomycetes</taxon>
        <taxon>Mortierellales</taxon>
        <taxon>Mortierellaceae</taxon>
        <taxon>Linnemannia</taxon>
    </lineage>
</organism>
<dbReference type="AlphaFoldDB" id="A0A9P6QSA9"/>